<accession>A0A1G1YIL2</accession>
<dbReference type="Proteomes" id="UP000177310">
    <property type="component" value="Unassembled WGS sequence"/>
</dbReference>
<dbReference type="EMBL" id="MHIL01000008">
    <property type="protein sequence ID" value="OGY52182.1"/>
    <property type="molecule type" value="Genomic_DNA"/>
</dbReference>
<gene>
    <name evidence="2" type="ORF">A3J59_03460</name>
</gene>
<dbReference type="PANTHER" id="PTHR43174">
    <property type="entry name" value="UDP-N-ACETYLGLUCOSAMINE 2-EPIMERASE"/>
    <property type="match status" value="1"/>
</dbReference>
<feature type="domain" description="UDP-N-acetylglucosamine 2-epimerase" evidence="1">
    <location>
        <begin position="25"/>
        <end position="363"/>
    </location>
</feature>
<dbReference type="InterPro" id="IPR029767">
    <property type="entry name" value="WecB-like"/>
</dbReference>
<protein>
    <submittedName>
        <fullName evidence="2">UDP-N-acetyl-D-glucosamine 2-epimerase, UDP-hydrolysing</fullName>
    </submittedName>
</protein>
<dbReference type="InterPro" id="IPR003331">
    <property type="entry name" value="UDP_GlcNAc_Epimerase_2_dom"/>
</dbReference>
<proteinExistence type="predicted"/>
<dbReference type="AlphaFoldDB" id="A0A1G1YIL2"/>
<dbReference type="PANTHER" id="PTHR43174:SF3">
    <property type="entry name" value="UDP-N-ACETYLGLUCOSAMINE 2-EPIMERASE"/>
    <property type="match status" value="1"/>
</dbReference>
<organism evidence="2 3">
    <name type="scientific">Candidatus Buchananbacteria bacterium RIFCSPHIGHO2_02_FULL_56_16</name>
    <dbReference type="NCBI Taxonomy" id="1797542"/>
    <lineage>
        <taxon>Bacteria</taxon>
        <taxon>Candidatus Buchananiibacteriota</taxon>
    </lineage>
</organism>
<dbReference type="GO" id="GO:0006047">
    <property type="term" value="P:UDP-N-acetylglucosamine metabolic process"/>
    <property type="evidence" value="ECO:0007669"/>
    <property type="project" value="InterPro"/>
</dbReference>
<evidence type="ECO:0000313" key="2">
    <source>
        <dbReference type="EMBL" id="OGY52182.1"/>
    </source>
</evidence>
<comment type="caution">
    <text evidence="2">The sequence shown here is derived from an EMBL/GenBank/DDBJ whole genome shotgun (WGS) entry which is preliminary data.</text>
</comment>
<name>A0A1G1YIL2_9BACT</name>
<dbReference type="GO" id="GO:0004553">
    <property type="term" value="F:hydrolase activity, hydrolyzing O-glycosyl compounds"/>
    <property type="evidence" value="ECO:0007669"/>
    <property type="project" value="InterPro"/>
</dbReference>
<dbReference type="Gene3D" id="3.40.50.2000">
    <property type="entry name" value="Glycogen Phosphorylase B"/>
    <property type="match status" value="2"/>
</dbReference>
<evidence type="ECO:0000259" key="1">
    <source>
        <dbReference type="Pfam" id="PF02350"/>
    </source>
</evidence>
<dbReference type="NCBIfam" id="TIGR03568">
    <property type="entry name" value="NeuC_NnaA"/>
    <property type="match status" value="1"/>
</dbReference>
<reference evidence="2 3" key="1">
    <citation type="journal article" date="2016" name="Nat. Commun.">
        <title>Thousands of microbial genomes shed light on interconnected biogeochemical processes in an aquifer system.</title>
        <authorList>
            <person name="Anantharaman K."/>
            <person name="Brown C.T."/>
            <person name="Hug L.A."/>
            <person name="Sharon I."/>
            <person name="Castelle C.J."/>
            <person name="Probst A.J."/>
            <person name="Thomas B.C."/>
            <person name="Singh A."/>
            <person name="Wilkins M.J."/>
            <person name="Karaoz U."/>
            <person name="Brodie E.L."/>
            <person name="Williams K.H."/>
            <person name="Hubbard S.S."/>
            <person name="Banfield J.F."/>
        </authorList>
    </citation>
    <scope>NUCLEOTIDE SEQUENCE [LARGE SCALE GENOMIC DNA]</scope>
</reference>
<evidence type="ECO:0000313" key="3">
    <source>
        <dbReference type="Proteomes" id="UP000177310"/>
    </source>
</evidence>
<dbReference type="Pfam" id="PF02350">
    <property type="entry name" value="Epimerase_2"/>
    <property type="match status" value="1"/>
</dbReference>
<dbReference type="InterPro" id="IPR020004">
    <property type="entry name" value="UDP-GlcNAc_Epase"/>
</dbReference>
<sequence length="369" mass="40583">MKRKTLLMVTGTRAEYGLFKSTILKLKKSKRLTVKLLATGMHTLKQYGYTLNEIRKDTHVDCVVPISKQDDMGSALAKEIAGINRYVNSNRIDAILVIGDRDEPFAAATVGIHRNIPVIHVSGGDVSGPTVDHYLRNAITVFSKLHLVQTEQSKQNVIRLGADVRQVRVVGSAGLDGLTPKALMSRSALAKQLKLEAGQSWLLVAQHPTPFDTVPLTRQIGSVLTALSRQAGEKIITYPNADTGSRIFITAIEKLKGKAGFHLFQNLNHKIFLSLQYHCDALIGNSSSGLMEAGFLKTPFVLVGNRQGRREAGKNVIPVNYDPRQIKVGIDRARSAAFCRRLKQSRPVYQGGDVSGNIVRAIEQFLTNH</sequence>
<dbReference type="STRING" id="1797542.A3J59_03460"/>
<dbReference type="SUPFAM" id="SSF53756">
    <property type="entry name" value="UDP-Glycosyltransferase/glycogen phosphorylase"/>
    <property type="match status" value="1"/>
</dbReference>